<name>W6XIB1_COCC2</name>
<dbReference type="RefSeq" id="XP_007718878.1">
    <property type="nucleotide sequence ID" value="XM_007720688.1"/>
</dbReference>
<proteinExistence type="inferred from homology"/>
<keyword evidence="1" id="KW-0560">Oxidoreductase</keyword>
<evidence type="ECO:0000313" key="5">
    <source>
        <dbReference type="Proteomes" id="UP000053841"/>
    </source>
</evidence>
<dbReference type="InterPro" id="IPR001509">
    <property type="entry name" value="Epimerase_deHydtase"/>
</dbReference>
<dbReference type="STRING" id="930089.W6XIB1"/>
<dbReference type="GeneID" id="19142892"/>
<dbReference type="InterPro" id="IPR036291">
    <property type="entry name" value="NAD(P)-bd_dom_sf"/>
</dbReference>
<dbReference type="PANTHER" id="PTHR10366">
    <property type="entry name" value="NAD DEPENDENT EPIMERASE/DEHYDRATASE"/>
    <property type="match status" value="1"/>
</dbReference>
<evidence type="ECO:0000256" key="1">
    <source>
        <dbReference type="ARBA" id="ARBA00023002"/>
    </source>
</evidence>
<dbReference type="Pfam" id="PF01370">
    <property type="entry name" value="Epimerase"/>
    <property type="match status" value="1"/>
</dbReference>
<dbReference type="OrthoDB" id="2735536at2759"/>
<reference evidence="4 5" key="1">
    <citation type="journal article" date="2013" name="PLoS Genet.">
        <title>Comparative genome structure, secondary metabolite, and effector coding capacity across Cochliobolus pathogens.</title>
        <authorList>
            <person name="Condon B.J."/>
            <person name="Leng Y."/>
            <person name="Wu D."/>
            <person name="Bushley K.E."/>
            <person name="Ohm R.A."/>
            <person name="Otillar R."/>
            <person name="Martin J."/>
            <person name="Schackwitz W."/>
            <person name="Grimwood J."/>
            <person name="MohdZainudin N."/>
            <person name="Xue C."/>
            <person name="Wang R."/>
            <person name="Manning V.A."/>
            <person name="Dhillon B."/>
            <person name="Tu Z.J."/>
            <person name="Steffenson B.J."/>
            <person name="Salamov A."/>
            <person name="Sun H."/>
            <person name="Lowry S."/>
            <person name="LaButti K."/>
            <person name="Han J."/>
            <person name="Copeland A."/>
            <person name="Lindquist E."/>
            <person name="Barry K."/>
            <person name="Schmutz J."/>
            <person name="Baker S.E."/>
            <person name="Ciuffetti L.M."/>
            <person name="Grigoriev I.V."/>
            <person name="Zhong S."/>
            <person name="Turgeon B.G."/>
        </authorList>
    </citation>
    <scope>NUCLEOTIDE SEQUENCE [LARGE SCALE GENOMIC DNA]</scope>
    <source>
        <strain evidence="4 5">26-R-13</strain>
    </source>
</reference>
<dbReference type="EMBL" id="KI965111">
    <property type="protein sequence ID" value="EUC26817.1"/>
    <property type="molecule type" value="Genomic_DNA"/>
</dbReference>
<feature type="domain" description="NAD-dependent epimerase/dehydratase" evidence="3">
    <location>
        <begin position="6"/>
        <end position="248"/>
    </location>
</feature>
<gene>
    <name evidence="4" type="ORF">COCCADRAFT_10401</name>
</gene>
<evidence type="ECO:0000259" key="3">
    <source>
        <dbReference type="Pfam" id="PF01370"/>
    </source>
</evidence>
<dbReference type="PANTHER" id="PTHR10366:SF564">
    <property type="entry name" value="STEROL-4-ALPHA-CARBOXYLATE 3-DEHYDROGENASE, DECARBOXYLATING"/>
    <property type="match status" value="1"/>
</dbReference>
<dbReference type="HOGENOM" id="CLU_007383_9_2_1"/>
<evidence type="ECO:0000313" key="4">
    <source>
        <dbReference type="EMBL" id="EUC26817.1"/>
    </source>
</evidence>
<dbReference type="GO" id="GO:0016616">
    <property type="term" value="F:oxidoreductase activity, acting on the CH-OH group of donors, NAD or NADP as acceptor"/>
    <property type="evidence" value="ECO:0007669"/>
    <property type="project" value="TreeGrafter"/>
</dbReference>
<dbReference type="Proteomes" id="UP000053841">
    <property type="component" value="Unassembled WGS sequence"/>
</dbReference>
<evidence type="ECO:0000256" key="2">
    <source>
        <dbReference type="ARBA" id="ARBA00023445"/>
    </source>
</evidence>
<organism evidence="4 5">
    <name type="scientific">Cochliobolus carbonum (strain 26-R-13)</name>
    <name type="common">Maize leaf spot fungus</name>
    <name type="synonym">Bipolaris zeicola</name>
    <dbReference type="NCBI Taxonomy" id="930089"/>
    <lineage>
        <taxon>Eukaryota</taxon>
        <taxon>Fungi</taxon>
        <taxon>Dikarya</taxon>
        <taxon>Ascomycota</taxon>
        <taxon>Pezizomycotina</taxon>
        <taxon>Dothideomycetes</taxon>
        <taxon>Pleosporomycetidae</taxon>
        <taxon>Pleosporales</taxon>
        <taxon>Pleosporineae</taxon>
        <taxon>Pleosporaceae</taxon>
        <taxon>Bipolaris</taxon>
    </lineage>
</organism>
<keyword evidence="5" id="KW-1185">Reference proteome</keyword>
<dbReference type="AlphaFoldDB" id="W6XIB1"/>
<dbReference type="eggNOG" id="KOG1502">
    <property type="taxonomic scope" value="Eukaryota"/>
</dbReference>
<comment type="similarity">
    <text evidence="2">Belongs to the NAD(P)-dependent epimerase/dehydratase family. Dihydroflavonol-4-reductase subfamily.</text>
</comment>
<dbReference type="Gene3D" id="3.40.50.720">
    <property type="entry name" value="NAD(P)-binding Rossmann-like Domain"/>
    <property type="match status" value="1"/>
</dbReference>
<dbReference type="KEGG" id="bze:COCCADRAFT_10401"/>
<protein>
    <recommendedName>
        <fullName evidence="3">NAD-dependent epimerase/dehydratase domain-containing protein</fullName>
    </recommendedName>
</protein>
<accession>W6XIB1</accession>
<dbReference type="FunFam" id="3.40.50.720:FF:000085">
    <property type="entry name" value="Dihydroflavonol reductase"/>
    <property type="match status" value="1"/>
</dbReference>
<sequence>MPTRSLVTGASGYIASHLVKQLLELGDTVNATVRDFKNEKKIRHLLKMQKEWPGKLNLFEADLNVAGSFDIAAQDCVTVYHVASPFLMEEQIKNAEKEVIEPALQGTRNVIAAVERSTSVELVVMTSTVGAIFGDYADVLRMNNNTLAEEYHNTTSSATHNAYHYSKTIAEQEAWTLYEAQAKKRWKLVTINPGLVLGPSLSPNSDSGSLFLLDELMRGKLWFGVPNLWFTTVDVREVAQAHIRAAQITTTNGRYIVAHQHMTSFKEISVIIRNHCSTSFRIPGHEIPRMITRVVGPLFGLTQKWMSLNLGIKFRVNNKRSITELGIVYRPLQETIIDHYKSWEASVNEDTFI</sequence>
<dbReference type="InterPro" id="IPR050425">
    <property type="entry name" value="NAD(P)_dehydrat-like"/>
</dbReference>
<dbReference type="SUPFAM" id="SSF51735">
    <property type="entry name" value="NAD(P)-binding Rossmann-fold domains"/>
    <property type="match status" value="1"/>
</dbReference>